<evidence type="ECO:0000256" key="3">
    <source>
        <dbReference type="ARBA" id="ARBA00022552"/>
    </source>
</evidence>
<dbReference type="Pfam" id="PF14622">
    <property type="entry name" value="Ribonucleas_3_3"/>
    <property type="match status" value="1"/>
</dbReference>
<dbReference type="EMBL" id="DVMV01000008">
    <property type="protein sequence ID" value="HIU44813.1"/>
    <property type="molecule type" value="Genomic_DNA"/>
</dbReference>
<dbReference type="SUPFAM" id="SSF69065">
    <property type="entry name" value="RNase III domain-like"/>
    <property type="match status" value="1"/>
</dbReference>
<dbReference type="InterPro" id="IPR014720">
    <property type="entry name" value="dsRBD_dom"/>
</dbReference>
<evidence type="ECO:0000313" key="13">
    <source>
        <dbReference type="Proteomes" id="UP000824070"/>
    </source>
</evidence>
<feature type="active site" evidence="9">
    <location>
        <position position="121"/>
    </location>
</feature>
<feature type="binding site" evidence="9">
    <location>
        <position position="121"/>
    </location>
    <ligand>
        <name>Mg(2+)</name>
        <dbReference type="ChEBI" id="CHEBI:18420"/>
    </ligand>
</feature>
<dbReference type="InterPro" id="IPR011907">
    <property type="entry name" value="RNase_III"/>
</dbReference>
<protein>
    <recommendedName>
        <fullName evidence="9">Ribonuclease 3</fullName>
        <ecNumber evidence="9">3.1.26.3</ecNumber>
    </recommendedName>
    <alternativeName>
        <fullName evidence="9">Ribonuclease III</fullName>
        <shortName evidence="9">RNase III</shortName>
    </alternativeName>
</protein>
<keyword evidence="9" id="KW-0699">rRNA-binding</keyword>
<dbReference type="FunFam" id="1.10.1520.10:FF:000001">
    <property type="entry name" value="Ribonuclease 3"/>
    <property type="match status" value="1"/>
</dbReference>
<dbReference type="GO" id="GO:0003725">
    <property type="term" value="F:double-stranded RNA binding"/>
    <property type="evidence" value="ECO:0007669"/>
    <property type="project" value="TreeGrafter"/>
</dbReference>
<feature type="active site" evidence="9">
    <location>
        <position position="50"/>
    </location>
</feature>
<keyword evidence="6 9" id="KW-0255">Endonuclease</keyword>
<dbReference type="SUPFAM" id="SSF54768">
    <property type="entry name" value="dsRNA-binding domain-like"/>
    <property type="match status" value="1"/>
</dbReference>
<evidence type="ECO:0000256" key="8">
    <source>
        <dbReference type="ARBA" id="ARBA00022884"/>
    </source>
</evidence>
<dbReference type="NCBIfam" id="TIGR02191">
    <property type="entry name" value="RNaseIII"/>
    <property type="match status" value="1"/>
</dbReference>
<evidence type="ECO:0000313" key="12">
    <source>
        <dbReference type="EMBL" id="HIU44813.1"/>
    </source>
</evidence>
<comment type="cofactor">
    <cofactor evidence="9">
        <name>Mg(2+)</name>
        <dbReference type="ChEBI" id="CHEBI:18420"/>
    </cofactor>
</comment>
<evidence type="ECO:0000256" key="9">
    <source>
        <dbReference type="HAMAP-Rule" id="MF_00104"/>
    </source>
</evidence>
<feature type="domain" description="RNase III" evidence="11">
    <location>
        <begin position="5"/>
        <end position="132"/>
    </location>
</feature>
<keyword evidence="4 9" id="KW-0507">mRNA processing</keyword>
<evidence type="ECO:0000256" key="4">
    <source>
        <dbReference type="ARBA" id="ARBA00022664"/>
    </source>
</evidence>
<comment type="caution">
    <text evidence="12">The sequence shown here is derived from an EMBL/GenBank/DDBJ whole genome shotgun (WGS) entry which is preliminary data.</text>
</comment>
<dbReference type="GO" id="GO:0006397">
    <property type="term" value="P:mRNA processing"/>
    <property type="evidence" value="ECO:0007669"/>
    <property type="project" value="UniProtKB-UniRule"/>
</dbReference>
<dbReference type="SMART" id="SM00358">
    <property type="entry name" value="DSRM"/>
    <property type="match status" value="1"/>
</dbReference>
<dbReference type="InterPro" id="IPR000999">
    <property type="entry name" value="RNase_III_dom"/>
</dbReference>
<dbReference type="GO" id="GO:0006364">
    <property type="term" value="P:rRNA processing"/>
    <property type="evidence" value="ECO:0007669"/>
    <property type="project" value="UniProtKB-UniRule"/>
</dbReference>
<comment type="subunit">
    <text evidence="9">Homodimer.</text>
</comment>
<comment type="function">
    <text evidence="9">Digests double-stranded RNA. Involved in the processing of primary rRNA transcript to yield the immediate precursors to the large and small rRNAs (23S and 16S). Processes some mRNAs, and tRNAs when they are encoded in the rRNA operon. Processes pre-crRNA and tracrRNA of type II CRISPR loci if present in the organism.</text>
</comment>
<sequence>MSSEYMALYRQFNIKPNNEELYRLAFTHSSYNGMAGTRHQDYERLEFLGDSIIGFVTSELCYTFHPDMEQGQLSMLKAQFIRSSSEAKYCRKLGLGQYIRVGASFVKEASTNISLLEDVFESFVGAVFLDQGLVFCYNLVRKIFEEDIKNATIDIAINPKSRLQECMQADSKESVTYRILKEEGSAADKRFLAGVYFEGKEIGRGYGHNKKLAETAAAQNALDKMALPEGK</sequence>
<keyword evidence="9" id="KW-0819">tRNA processing</keyword>
<dbReference type="CDD" id="cd00593">
    <property type="entry name" value="RIBOc"/>
    <property type="match status" value="1"/>
</dbReference>
<organism evidence="12 13">
    <name type="scientific">Candidatus Alloenteromonas pullicola</name>
    <dbReference type="NCBI Taxonomy" id="2840784"/>
    <lineage>
        <taxon>Bacteria</taxon>
        <taxon>Bacillati</taxon>
        <taxon>Bacillota</taxon>
        <taxon>Bacillota incertae sedis</taxon>
        <taxon>Candidatus Alloenteromonas</taxon>
    </lineage>
</organism>
<keyword evidence="8 9" id="KW-0694">RNA-binding</keyword>
<evidence type="ECO:0000256" key="6">
    <source>
        <dbReference type="ARBA" id="ARBA00022759"/>
    </source>
</evidence>
<dbReference type="GO" id="GO:0005737">
    <property type="term" value="C:cytoplasm"/>
    <property type="evidence" value="ECO:0007669"/>
    <property type="project" value="UniProtKB-SubCell"/>
</dbReference>
<dbReference type="CDD" id="cd10845">
    <property type="entry name" value="DSRM_RNAse_III_family"/>
    <property type="match status" value="1"/>
</dbReference>
<dbReference type="SMART" id="SM00535">
    <property type="entry name" value="RIBOc"/>
    <property type="match status" value="1"/>
</dbReference>
<dbReference type="PANTHER" id="PTHR11207:SF0">
    <property type="entry name" value="RIBONUCLEASE 3"/>
    <property type="match status" value="1"/>
</dbReference>
<dbReference type="Pfam" id="PF00035">
    <property type="entry name" value="dsrm"/>
    <property type="match status" value="1"/>
</dbReference>
<evidence type="ECO:0000256" key="5">
    <source>
        <dbReference type="ARBA" id="ARBA00022722"/>
    </source>
</evidence>
<proteinExistence type="inferred from homology"/>
<dbReference type="AlphaFoldDB" id="A0A9D1S2Z9"/>
<accession>A0A9D1S2Z9</accession>
<dbReference type="EC" id="3.1.26.3" evidence="9"/>
<gene>
    <name evidence="9 12" type="primary">rnc</name>
    <name evidence="12" type="ORF">IAC52_00735</name>
</gene>
<reference evidence="12" key="2">
    <citation type="journal article" date="2021" name="PeerJ">
        <title>Extensive microbial diversity within the chicken gut microbiome revealed by metagenomics and culture.</title>
        <authorList>
            <person name="Gilroy R."/>
            <person name="Ravi A."/>
            <person name="Getino M."/>
            <person name="Pursley I."/>
            <person name="Horton D.L."/>
            <person name="Alikhan N.F."/>
            <person name="Baker D."/>
            <person name="Gharbi K."/>
            <person name="Hall N."/>
            <person name="Watson M."/>
            <person name="Adriaenssens E.M."/>
            <person name="Foster-Nyarko E."/>
            <person name="Jarju S."/>
            <person name="Secka A."/>
            <person name="Antonio M."/>
            <person name="Oren A."/>
            <person name="Chaudhuri R.R."/>
            <person name="La Ragione R."/>
            <person name="Hildebrand F."/>
            <person name="Pallen M.J."/>
        </authorList>
    </citation>
    <scope>NUCLEOTIDE SEQUENCE</scope>
    <source>
        <strain evidence="12">ChiGjej1B1-22543</strain>
    </source>
</reference>
<dbReference type="GO" id="GO:0008033">
    <property type="term" value="P:tRNA processing"/>
    <property type="evidence" value="ECO:0007669"/>
    <property type="project" value="UniProtKB-KW"/>
</dbReference>
<comment type="catalytic activity">
    <reaction evidence="1 9">
        <text>Endonucleolytic cleavage to 5'-phosphomonoester.</text>
        <dbReference type="EC" id="3.1.26.3"/>
    </reaction>
</comment>
<dbReference type="Gene3D" id="3.30.160.20">
    <property type="match status" value="1"/>
</dbReference>
<dbReference type="Gene3D" id="1.10.1520.10">
    <property type="entry name" value="Ribonuclease III domain"/>
    <property type="match status" value="1"/>
</dbReference>
<comment type="subcellular location">
    <subcellularLocation>
        <location evidence="9">Cytoplasm</location>
    </subcellularLocation>
</comment>
<keyword evidence="9" id="KW-0963">Cytoplasm</keyword>
<dbReference type="PROSITE" id="PS50137">
    <property type="entry name" value="DS_RBD"/>
    <property type="match status" value="1"/>
</dbReference>
<evidence type="ECO:0000256" key="1">
    <source>
        <dbReference type="ARBA" id="ARBA00000109"/>
    </source>
</evidence>
<evidence type="ECO:0000256" key="7">
    <source>
        <dbReference type="ARBA" id="ARBA00022801"/>
    </source>
</evidence>
<dbReference type="GO" id="GO:0019843">
    <property type="term" value="F:rRNA binding"/>
    <property type="evidence" value="ECO:0007669"/>
    <property type="project" value="UniProtKB-KW"/>
</dbReference>
<dbReference type="GO" id="GO:0046872">
    <property type="term" value="F:metal ion binding"/>
    <property type="evidence" value="ECO:0007669"/>
    <property type="project" value="UniProtKB-KW"/>
</dbReference>
<evidence type="ECO:0000256" key="2">
    <source>
        <dbReference type="ARBA" id="ARBA00010183"/>
    </source>
</evidence>
<evidence type="ECO:0000259" key="10">
    <source>
        <dbReference type="PROSITE" id="PS50137"/>
    </source>
</evidence>
<keyword evidence="9" id="KW-0479">Metal-binding</keyword>
<dbReference type="Proteomes" id="UP000824070">
    <property type="component" value="Unassembled WGS sequence"/>
</dbReference>
<dbReference type="PROSITE" id="PS00517">
    <property type="entry name" value="RNASE_3_1"/>
    <property type="match status" value="1"/>
</dbReference>
<name>A0A9D1S2Z9_9FIRM</name>
<comment type="similarity">
    <text evidence="2">Belongs to the ribonuclease III family.</text>
</comment>
<dbReference type="GO" id="GO:0010468">
    <property type="term" value="P:regulation of gene expression"/>
    <property type="evidence" value="ECO:0007669"/>
    <property type="project" value="TreeGrafter"/>
</dbReference>
<feature type="binding site" evidence="9">
    <location>
        <position position="118"/>
    </location>
    <ligand>
        <name>Mg(2+)</name>
        <dbReference type="ChEBI" id="CHEBI:18420"/>
    </ligand>
</feature>
<keyword evidence="5 9" id="KW-0540">Nuclease</keyword>
<evidence type="ECO:0000259" key="11">
    <source>
        <dbReference type="PROSITE" id="PS50142"/>
    </source>
</evidence>
<dbReference type="HAMAP" id="MF_00104">
    <property type="entry name" value="RNase_III"/>
    <property type="match status" value="1"/>
</dbReference>
<feature type="domain" description="DRBM" evidence="10">
    <location>
        <begin position="158"/>
        <end position="227"/>
    </location>
</feature>
<keyword evidence="9" id="KW-0460">Magnesium</keyword>
<dbReference type="PROSITE" id="PS50142">
    <property type="entry name" value="RNASE_3_2"/>
    <property type="match status" value="1"/>
</dbReference>
<reference evidence="12" key="1">
    <citation type="submission" date="2020-10" db="EMBL/GenBank/DDBJ databases">
        <authorList>
            <person name="Gilroy R."/>
        </authorList>
    </citation>
    <scope>NUCLEOTIDE SEQUENCE</scope>
    <source>
        <strain evidence="12">ChiGjej1B1-22543</strain>
    </source>
</reference>
<keyword evidence="7 9" id="KW-0378">Hydrolase</keyword>
<dbReference type="InterPro" id="IPR036389">
    <property type="entry name" value="RNase_III_sf"/>
</dbReference>
<dbReference type="GO" id="GO:0004525">
    <property type="term" value="F:ribonuclease III activity"/>
    <property type="evidence" value="ECO:0007669"/>
    <property type="project" value="UniProtKB-UniRule"/>
</dbReference>
<keyword evidence="3 9" id="KW-0698">rRNA processing</keyword>
<feature type="binding site" evidence="9">
    <location>
        <position position="46"/>
    </location>
    <ligand>
        <name>Mg(2+)</name>
        <dbReference type="ChEBI" id="CHEBI:18420"/>
    </ligand>
</feature>
<dbReference type="PANTHER" id="PTHR11207">
    <property type="entry name" value="RIBONUCLEASE III"/>
    <property type="match status" value="1"/>
</dbReference>